<dbReference type="PANTHER" id="PTHR42713">
    <property type="entry name" value="HISTIDINE KINASE-RELATED"/>
    <property type="match status" value="1"/>
</dbReference>
<evidence type="ECO:0000256" key="1">
    <source>
        <dbReference type="ARBA" id="ARBA00004496"/>
    </source>
</evidence>
<evidence type="ECO:0000256" key="7">
    <source>
        <dbReference type="ARBA" id="ARBA00023163"/>
    </source>
</evidence>
<keyword evidence="5" id="KW-0805">Transcription regulation</keyword>
<comment type="caution">
    <text evidence="11">The sequence shown here is derived from an EMBL/GenBank/DDBJ whole genome shotgun (WGS) entry which is preliminary data.</text>
</comment>
<dbReference type="InterPro" id="IPR051552">
    <property type="entry name" value="HptR"/>
</dbReference>
<dbReference type="PANTHER" id="PTHR42713:SF3">
    <property type="entry name" value="TRANSCRIPTIONAL REGULATORY PROTEIN HPTR"/>
    <property type="match status" value="1"/>
</dbReference>
<proteinExistence type="predicted"/>
<sequence length="533" mass="62364">MNKVLLVDDEKFVRMGLRSLIDWEKCGYEVCGEATNGEEAIHFIKQAAPDLVITDIKMPVVDGLELIREIKENLELQTNFIIVSGHNDFAYAQKAVRYGVLDYILKPIDKDELQKSLSKLTIKRHKQKVRFGTQVEQPQKEVFTEHLFKEIVLDTLDDKQMDDWEKILDLKQCSELYYVLIELNDVLPDQQNIELKKNHIGKKQICPILKKLLSPHTIFALHELSDHAFGLLITSKHLSAYHGRIESLSTRIVQRMDEDLKQKCTVYVGKPVQSLSVWKESIESVNRIRDYKYIDTSNTLLYTEVNQHSVIYNELDHRLTMGLMEQIEENNAAEIKSMIEQIFIEFQQKSFAPKSIKTSINRCIHGLIKTVRSMDGEEMLFKTKAVMLQWEGYNVTALTLKHLFTNFALEVAEVIQELRKEKLKGDIHKIKKYVEMNYHHNISLKKIAQTFYMNPVYMGQLFKKTYGMYFKEFLLNLRIDQAKKLLRQTNKRVYEIAKEVGFGSTDYFVTQFEKINQTTPTEYRNQLLQKSKE</sequence>
<feature type="domain" description="Response regulatory" evidence="10">
    <location>
        <begin position="3"/>
        <end position="121"/>
    </location>
</feature>
<keyword evidence="4" id="KW-0902">Two-component regulatory system</keyword>
<dbReference type="InterPro" id="IPR018060">
    <property type="entry name" value="HTH_AraC"/>
</dbReference>
<dbReference type="Gene3D" id="1.10.10.60">
    <property type="entry name" value="Homeodomain-like"/>
    <property type="match status" value="2"/>
</dbReference>
<dbReference type="Pfam" id="PF12833">
    <property type="entry name" value="HTH_18"/>
    <property type="match status" value="1"/>
</dbReference>
<evidence type="ECO:0000256" key="8">
    <source>
        <dbReference type="PROSITE-ProRule" id="PRU00169"/>
    </source>
</evidence>
<comment type="subcellular location">
    <subcellularLocation>
        <location evidence="1">Cytoplasm</location>
    </subcellularLocation>
</comment>
<evidence type="ECO:0000256" key="4">
    <source>
        <dbReference type="ARBA" id="ARBA00023012"/>
    </source>
</evidence>
<evidence type="ECO:0000259" key="10">
    <source>
        <dbReference type="PROSITE" id="PS50110"/>
    </source>
</evidence>
<evidence type="ECO:0000259" key="9">
    <source>
        <dbReference type="PROSITE" id="PS01124"/>
    </source>
</evidence>
<evidence type="ECO:0000256" key="2">
    <source>
        <dbReference type="ARBA" id="ARBA00022490"/>
    </source>
</evidence>
<evidence type="ECO:0000256" key="3">
    <source>
        <dbReference type="ARBA" id="ARBA00022553"/>
    </source>
</evidence>
<keyword evidence="12" id="KW-1185">Reference proteome</keyword>
<dbReference type="SMART" id="SM00342">
    <property type="entry name" value="HTH_ARAC"/>
    <property type="match status" value="1"/>
</dbReference>
<keyword evidence="2" id="KW-0963">Cytoplasm</keyword>
<feature type="modified residue" description="4-aspartylphosphate" evidence="8">
    <location>
        <position position="55"/>
    </location>
</feature>
<dbReference type="EMBL" id="JAUSTY010000016">
    <property type="protein sequence ID" value="MDQ0167469.1"/>
    <property type="molecule type" value="Genomic_DNA"/>
</dbReference>
<reference evidence="11 12" key="1">
    <citation type="submission" date="2023-07" db="EMBL/GenBank/DDBJ databases">
        <title>Genomic Encyclopedia of Type Strains, Phase IV (KMG-IV): sequencing the most valuable type-strain genomes for metagenomic binning, comparative biology and taxonomic classification.</title>
        <authorList>
            <person name="Goeker M."/>
        </authorList>
    </citation>
    <scope>NUCLEOTIDE SEQUENCE [LARGE SCALE GENOMIC DNA]</scope>
    <source>
        <strain evidence="11 12">DSM 12751</strain>
    </source>
</reference>
<dbReference type="Gene3D" id="3.40.50.2300">
    <property type="match status" value="1"/>
</dbReference>
<protein>
    <submittedName>
        <fullName evidence="11">Two-component system response regulator YesN</fullName>
    </submittedName>
</protein>
<dbReference type="Pfam" id="PF00072">
    <property type="entry name" value="Response_reg"/>
    <property type="match status" value="1"/>
</dbReference>
<dbReference type="SMART" id="SM00448">
    <property type="entry name" value="REC"/>
    <property type="match status" value="1"/>
</dbReference>
<keyword evidence="7" id="KW-0804">Transcription</keyword>
<dbReference type="PROSITE" id="PS50110">
    <property type="entry name" value="RESPONSE_REGULATORY"/>
    <property type="match status" value="1"/>
</dbReference>
<organism evidence="11 12">
    <name type="scientific">Caldalkalibacillus horti</name>
    <dbReference type="NCBI Taxonomy" id="77523"/>
    <lineage>
        <taxon>Bacteria</taxon>
        <taxon>Bacillati</taxon>
        <taxon>Bacillota</taxon>
        <taxon>Bacilli</taxon>
        <taxon>Bacillales</taxon>
        <taxon>Bacillaceae</taxon>
        <taxon>Caldalkalibacillus</taxon>
    </lineage>
</organism>
<evidence type="ECO:0000256" key="5">
    <source>
        <dbReference type="ARBA" id="ARBA00023015"/>
    </source>
</evidence>
<evidence type="ECO:0000256" key="6">
    <source>
        <dbReference type="ARBA" id="ARBA00023125"/>
    </source>
</evidence>
<dbReference type="Proteomes" id="UP001235840">
    <property type="component" value="Unassembled WGS sequence"/>
</dbReference>
<dbReference type="PROSITE" id="PS01124">
    <property type="entry name" value="HTH_ARAC_FAMILY_2"/>
    <property type="match status" value="1"/>
</dbReference>
<dbReference type="InterPro" id="IPR001789">
    <property type="entry name" value="Sig_transdc_resp-reg_receiver"/>
</dbReference>
<dbReference type="RefSeq" id="WP_307396399.1">
    <property type="nucleotide sequence ID" value="NZ_BAAADK010000001.1"/>
</dbReference>
<dbReference type="CDD" id="cd17536">
    <property type="entry name" value="REC_YesN-like"/>
    <property type="match status" value="1"/>
</dbReference>
<keyword evidence="6" id="KW-0238">DNA-binding</keyword>
<dbReference type="InterPro" id="IPR009057">
    <property type="entry name" value="Homeodomain-like_sf"/>
</dbReference>
<accession>A0ABT9W2I8</accession>
<feature type="domain" description="HTH araC/xylS-type" evidence="9">
    <location>
        <begin position="428"/>
        <end position="526"/>
    </location>
</feature>
<keyword evidence="3 8" id="KW-0597">Phosphoprotein</keyword>
<name>A0ABT9W2I8_9BACI</name>
<gene>
    <name evidence="11" type="ORF">J2S11_003394</name>
</gene>
<evidence type="ECO:0000313" key="12">
    <source>
        <dbReference type="Proteomes" id="UP001235840"/>
    </source>
</evidence>
<dbReference type="InterPro" id="IPR011006">
    <property type="entry name" value="CheY-like_superfamily"/>
</dbReference>
<dbReference type="SUPFAM" id="SSF46689">
    <property type="entry name" value="Homeodomain-like"/>
    <property type="match status" value="2"/>
</dbReference>
<dbReference type="SUPFAM" id="SSF52172">
    <property type="entry name" value="CheY-like"/>
    <property type="match status" value="1"/>
</dbReference>
<evidence type="ECO:0000313" key="11">
    <source>
        <dbReference type="EMBL" id="MDQ0167469.1"/>
    </source>
</evidence>